<dbReference type="InterPro" id="IPR036465">
    <property type="entry name" value="vWFA_dom_sf"/>
</dbReference>
<feature type="region of interest" description="Disordered" evidence="1">
    <location>
        <begin position="1"/>
        <end position="21"/>
    </location>
</feature>
<dbReference type="InterPro" id="IPR002035">
    <property type="entry name" value="VWF_A"/>
</dbReference>
<dbReference type="Pfam" id="PF00092">
    <property type="entry name" value="VWA"/>
    <property type="match status" value="1"/>
</dbReference>
<dbReference type="STRING" id="177199.A0A420YAC9"/>
<sequence length="748" mass="81717">MVLKRLTGSDEPISLPVRPKDSRQAPRVELYPLETAGGLIVKVQPPHNHPNPNLHHVPCDIVLVIDVSGSMSFDAPVPGDGKERTGLSVLDLTKHAALTILETMDERDRLGIVTFGSEAKIWQGLLPMDSANKPTARAHIMNLKTKDCTNLWHGILSGIQVFKDENTLNQGRVPAIMVLTDGQPNYMCPPQGYVPKLRAMGKLPATIHTFGFGYDLRSGLLKSIAEVSGGNYAFIPDAGMIGTVFVHAVANLQATFANNAVLRVTSPNHIELEETTGESVDQQKAVLLGPQRNCDRELTIALGNIQYGQSRDIYLRNSNVPHLTKTLKLMEEDEHPPVVTAVLEYSHMDGKTQTVTSTRLINDTNAPALSPAETAYHMSRSSIIELLSHVAPIRQKDGEHVPVQGSQKLAVAARQLLKDSSPTFLPAVREPVQTDPQCQSLLEDLRGDSANDGLSSEVSGQILLALEPEYFTKWGVHYLLSLANAHAKQICNSFKDPGPLMYGTESPLFIRCRDRLDAAFDTLPPPKPSKRTTRRGPVAMRMYNNSAGPCFAGCSTVVVASGAGREARVVEVRKLRPGMDVSTPRGPRKVVSVLKTRVKKHMMCPVSDQLVITPWHPVSVDGKVWAFPANISHRPVCYTGSIYSVLLEKDSDVDAHAVRVGGVWGVTLGHGVTATDDVRAHAFLGDYQAVVKSFARLRKARNGVLLCVGILRDKQTGLMRGFKRTMVPSVRRRPLLPASAASVLRIRL</sequence>
<name>A0A420YAC9_9PEZI</name>
<dbReference type="OrthoDB" id="10264538at2759"/>
<dbReference type="SMART" id="SM00327">
    <property type="entry name" value="VWA"/>
    <property type="match status" value="1"/>
</dbReference>
<dbReference type="PANTHER" id="PTHR10579:SF156">
    <property type="entry name" value="VWFA DOMAIN-CONTAINING PROTEIN"/>
    <property type="match status" value="1"/>
</dbReference>
<evidence type="ECO:0000259" key="2">
    <source>
        <dbReference type="PROSITE" id="PS50234"/>
    </source>
</evidence>
<reference evidence="3 4" key="1">
    <citation type="submission" date="2018-08" db="EMBL/GenBank/DDBJ databases">
        <title>Draft genome of the lignicolous fungus Coniochaeta pulveracea.</title>
        <authorList>
            <person name="Borstlap C.J."/>
            <person name="De Witt R.N."/>
            <person name="Botha A."/>
            <person name="Volschenk H."/>
        </authorList>
    </citation>
    <scope>NUCLEOTIDE SEQUENCE [LARGE SCALE GENOMIC DNA]</scope>
    <source>
        <strain evidence="3 4">CAB683</strain>
    </source>
</reference>
<dbReference type="Proteomes" id="UP000275385">
    <property type="component" value="Unassembled WGS sequence"/>
</dbReference>
<dbReference type="Pfam" id="PF14623">
    <property type="entry name" value="Vint"/>
    <property type="match status" value="1"/>
</dbReference>
<dbReference type="Pfam" id="PF14624">
    <property type="entry name" value="Vwaint"/>
    <property type="match status" value="1"/>
</dbReference>
<evidence type="ECO:0000313" key="3">
    <source>
        <dbReference type="EMBL" id="RKU44841.1"/>
    </source>
</evidence>
<evidence type="ECO:0000313" key="4">
    <source>
        <dbReference type="Proteomes" id="UP000275385"/>
    </source>
</evidence>
<dbReference type="InterPro" id="IPR032838">
    <property type="entry name" value="Vwaint_dom"/>
</dbReference>
<dbReference type="Gene3D" id="3.40.50.410">
    <property type="entry name" value="von Willebrand factor, type A domain"/>
    <property type="match status" value="1"/>
</dbReference>
<dbReference type="SUPFAM" id="SSF53300">
    <property type="entry name" value="vWA-like"/>
    <property type="match status" value="1"/>
</dbReference>
<dbReference type="InterPro" id="IPR051266">
    <property type="entry name" value="CLCR"/>
</dbReference>
<dbReference type="InterPro" id="IPR039510">
    <property type="entry name" value="Vint_dom"/>
</dbReference>
<keyword evidence="4" id="KW-1185">Reference proteome</keyword>
<accession>A0A420YAC9</accession>
<dbReference type="EMBL" id="QVQW01000026">
    <property type="protein sequence ID" value="RKU44841.1"/>
    <property type="molecule type" value="Genomic_DNA"/>
</dbReference>
<dbReference type="PROSITE" id="PS50234">
    <property type="entry name" value="VWFA"/>
    <property type="match status" value="1"/>
</dbReference>
<gene>
    <name evidence="3" type="ORF">DL546_004815</name>
</gene>
<protein>
    <recommendedName>
        <fullName evidence="2">VWFA domain-containing protein</fullName>
    </recommendedName>
</protein>
<proteinExistence type="predicted"/>
<comment type="caution">
    <text evidence="3">The sequence shown here is derived from an EMBL/GenBank/DDBJ whole genome shotgun (WGS) entry which is preliminary data.</text>
</comment>
<dbReference type="PANTHER" id="PTHR10579">
    <property type="entry name" value="CALCIUM-ACTIVATED CHLORIDE CHANNEL REGULATOR"/>
    <property type="match status" value="1"/>
</dbReference>
<evidence type="ECO:0000256" key="1">
    <source>
        <dbReference type="SAM" id="MobiDB-lite"/>
    </source>
</evidence>
<feature type="domain" description="VWFA" evidence="2">
    <location>
        <begin position="60"/>
        <end position="249"/>
    </location>
</feature>
<dbReference type="AlphaFoldDB" id="A0A420YAC9"/>
<organism evidence="3 4">
    <name type="scientific">Coniochaeta pulveracea</name>
    <dbReference type="NCBI Taxonomy" id="177199"/>
    <lineage>
        <taxon>Eukaryota</taxon>
        <taxon>Fungi</taxon>
        <taxon>Dikarya</taxon>
        <taxon>Ascomycota</taxon>
        <taxon>Pezizomycotina</taxon>
        <taxon>Sordariomycetes</taxon>
        <taxon>Sordariomycetidae</taxon>
        <taxon>Coniochaetales</taxon>
        <taxon>Coniochaetaceae</taxon>
        <taxon>Coniochaeta</taxon>
    </lineage>
</organism>